<feature type="region of interest" description="Disordered" evidence="1">
    <location>
        <begin position="101"/>
        <end position="134"/>
    </location>
</feature>
<gene>
    <name evidence="2" type="ORF">ACFOZ4_08365</name>
</gene>
<name>A0ABV8LK03_9ACTN</name>
<dbReference type="InterPro" id="IPR011990">
    <property type="entry name" value="TPR-like_helical_dom_sf"/>
</dbReference>
<reference evidence="3" key="1">
    <citation type="journal article" date="2019" name="Int. J. Syst. Evol. Microbiol.">
        <title>The Global Catalogue of Microorganisms (GCM) 10K type strain sequencing project: providing services to taxonomists for standard genome sequencing and annotation.</title>
        <authorList>
            <consortium name="The Broad Institute Genomics Platform"/>
            <consortium name="The Broad Institute Genome Sequencing Center for Infectious Disease"/>
            <person name="Wu L."/>
            <person name="Ma J."/>
        </authorList>
    </citation>
    <scope>NUCLEOTIDE SEQUENCE [LARGE SCALE GENOMIC DNA]</scope>
    <source>
        <strain evidence="3">CGMCC 4.7289</strain>
    </source>
</reference>
<dbReference type="Proteomes" id="UP001595816">
    <property type="component" value="Unassembled WGS sequence"/>
</dbReference>
<dbReference type="RefSeq" id="WP_253757557.1">
    <property type="nucleotide sequence ID" value="NZ_JAMZDZ010000001.1"/>
</dbReference>
<feature type="region of interest" description="Disordered" evidence="1">
    <location>
        <begin position="1"/>
        <end position="34"/>
    </location>
</feature>
<dbReference type="EMBL" id="JBHSAY010000005">
    <property type="protein sequence ID" value="MFC4130617.1"/>
    <property type="molecule type" value="Genomic_DNA"/>
</dbReference>
<protein>
    <submittedName>
        <fullName evidence="2">Uncharacterized protein</fullName>
    </submittedName>
</protein>
<sequence length="480" mass="52589">MTDSTATPNDQLRSARKATLSPSGSRRPMSRQELADACNAELERRYEAQGRRPRWAGMTEKTIGTLERGEIRWPNEDYRRALCAVLKSDEPSLGLYIDRSASAPKADQQTLGEEPDSSQRQGVGPLAGRPDEYDRGFPFGQDELEWSIDQSADQALIFASAAAAGLDAQSTDDLFSRASDIAQEYASQDRWRTFNRARNLRDVAFEQATRTKRPDNLADLYLLSALNGLLMASAAFDLGRPSGALRLAQGARTLAGLSGHTEAEAWSFGLVATLFNWQNRPKQALVEIERARRLTSSKKELFRILHIKARSCALLGDRGGTEAALDEAQRCLAGADFGSLLHDQIAGEFGFDSARASACAGAAWLHLEDGAAARPHLEAAIAGYEALPQVLRPWAPLTGAQVDLATACVMSRDLEAAEAAFEPVFGLENGRRISTITGRVDSTVRQLRTGYTTDRHARQLGSRIESWSMEFDQRSIGAQW</sequence>
<accession>A0ABV8LK03</accession>
<feature type="compositionally biased region" description="Polar residues" evidence="1">
    <location>
        <begin position="1"/>
        <end position="12"/>
    </location>
</feature>
<proteinExistence type="predicted"/>
<evidence type="ECO:0000313" key="2">
    <source>
        <dbReference type="EMBL" id="MFC4130617.1"/>
    </source>
</evidence>
<comment type="caution">
    <text evidence="2">The sequence shown here is derived from an EMBL/GenBank/DDBJ whole genome shotgun (WGS) entry which is preliminary data.</text>
</comment>
<evidence type="ECO:0000313" key="3">
    <source>
        <dbReference type="Proteomes" id="UP001595816"/>
    </source>
</evidence>
<evidence type="ECO:0000256" key="1">
    <source>
        <dbReference type="SAM" id="MobiDB-lite"/>
    </source>
</evidence>
<keyword evidence="3" id="KW-1185">Reference proteome</keyword>
<organism evidence="2 3">
    <name type="scientific">Hamadaea flava</name>
    <dbReference type="NCBI Taxonomy" id="1742688"/>
    <lineage>
        <taxon>Bacteria</taxon>
        <taxon>Bacillati</taxon>
        <taxon>Actinomycetota</taxon>
        <taxon>Actinomycetes</taxon>
        <taxon>Micromonosporales</taxon>
        <taxon>Micromonosporaceae</taxon>
        <taxon>Hamadaea</taxon>
    </lineage>
</organism>
<dbReference type="Gene3D" id="1.25.40.10">
    <property type="entry name" value="Tetratricopeptide repeat domain"/>
    <property type="match status" value="1"/>
</dbReference>